<dbReference type="Pfam" id="PF00015">
    <property type="entry name" value="MCPsignal"/>
    <property type="match status" value="1"/>
</dbReference>
<protein>
    <submittedName>
        <fullName evidence="9">Methyl-accepting chemotaxis protein</fullName>
    </submittedName>
</protein>
<dbReference type="RefSeq" id="WP_172890521.1">
    <property type="nucleotide sequence ID" value="NZ_BOMJ01000039.1"/>
</dbReference>
<accession>A0A1H1WML7</accession>
<keyword evidence="10" id="KW-1185">Reference proteome</keyword>
<dbReference type="PRINTS" id="PR00260">
    <property type="entry name" value="CHEMTRNSDUCR"/>
</dbReference>
<dbReference type="InterPro" id="IPR004090">
    <property type="entry name" value="Chemotax_Me-accpt_rcpt"/>
</dbReference>
<feature type="transmembrane region" description="Helical" evidence="6">
    <location>
        <begin position="202"/>
        <end position="225"/>
    </location>
</feature>
<evidence type="ECO:0000313" key="10">
    <source>
        <dbReference type="Proteomes" id="UP000198688"/>
    </source>
</evidence>
<keyword evidence="3 5" id="KW-0807">Transducer</keyword>
<evidence type="ECO:0000256" key="5">
    <source>
        <dbReference type="PROSITE-ProRule" id="PRU00284"/>
    </source>
</evidence>
<dbReference type="SMART" id="SM00304">
    <property type="entry name" value="HAMP"/>
    <property type="match status" value="1"/>
</dbReference>
<evidence type="ECO:0000256" key="1">
    <source>
        <dbReference type="ARBA" id="ARBA00022692"/>
    </source>
</evidence>
<proteinExistence type="inferred from homology"/>
<evidence type="ECO:0000313" key="9">
    <source>
        <dbReference type="EMBL" id="SDS97920.1"/>
    </source>
</evidence>
<dbReference type="InterPro" id="IPR004089">
    <property type="entry name" value="MCPsignal_dom"/>
</dbReference>
<comment type="similarity">
    <text evidence="4">Belongs to the methyl-accepting chemotaxis (MCP) protein family.</text>
</comment>
<dbReference type="SUPFAM" id="SSF58104">
    <property type="entry name" value="Methyl-accepting chemotaxis protein (MCP) signaling domain"/>
    <property type="match status" value="1"/>
</dbReference>
<keyword evidence="6" id="KW-0472">Membrane</keyword>
<evidence type="ECO:0000256" key="2">
    <source>
        <dbReference type="ARBA" id="ARBA00022989"/>
    </source>
</evidence>
<keyword evidence="1 6" id="KW-0812">Transmembrane</keyword>
<evidence type="ECO:0000256" key="3">
    <source>
        <dbReference type="ARBA" id="ARBA00023224"/>
    </source>
</evidence>
<dbReference type="GO" id="GO:0006935">
    <property type="term" value="P:chemotaxis"/>
    <property type="evidence" value="ECO:0007669"/>
    <property type="project" value="InterPro"/>
</dbReference>
<dbReference type="Pfam" id="PF00672">
    <property type="entry name" value="HAMP"/>
    <property type="match status" value="1"/>
</dbReference>
<dbReference type="GO" id="GO:0007165">
    <property type="term" value="P:signal transduction"/>
    <property type="evidence" value="ECO:0007669"/>
    <property type="project" value="UniProtKB-KW"/>
</dbReference>
<feature type="domain" description="Methyl-accepting transducer" evidence="7">
    <location>
        <begin position="289"/>
        <end position="511"/>
    </location>
</feature>
<dbReference type="GO" id="GO:0004888">
    <property type="term" value="F:transmembrane signaling receptor activity"/>
    <property type="evidence" value="ECO:0007669"/>
    <property type="project" value="InterPro"/>
</dbReference>
<evidence type="ECO:0000256" key="6">
    <source>
        <dbReference type="SAM" id="Phobius"/>
    </source>
</evidence>
<organism evidence="9 10">
    <name type="scientific">Actinoplanes derwentensis</name>
    <dbReference type="NCBI Taxonomy" id="113562"/>
    <lineage>
        <taxon>Bacteria</taxon>
        <taxon>Bacillati</taxon>
        <taxon>Actinomycetota</taxon>
        <taxon>Actinomycetes</taxon>
        <taxon>Micromonosporales</taxon>
        <taxon>Micromonosporaceae</taxon>
        <taxon>Actinoplanes</taxon>
    </lineage>
</organism>
<dbReference type="Proteomes" id="UP000198688">
    <property type="component" value="Chromosome I"/>
</dbReference>
<keyword evidence="2 6" id="KW-1133">Transmembrane helix</keyword>
<dbReference type="AlphaFoldDB" id="A0A1H1WML7"/>
<dbReference type="Gene3D" id="1.10.287.950">
    <property type="entry name" value="Methyl-accepting chemotaxis protein"/>
    <property type="match status" value="1"/>
</dbReference>
<evidence type="ECO:0000259" key="8">
    <source>
        <dbReference type="PROSITE" id="PS50885"/>
    </source>
</evidence>
<dbReference type="SMART" id="SM00283">
    <property type="entry name" value="MA"/>
    <property type="match status" value="1"/>
</dbReference>
<reference evidence="9 10" key="1">
    <citation type="submission" date="2016-10" db="EMBL/GenBank/DDBJ databases">
        <authorList>
            <person name="de Groot N.N."/>
        </authorList>
    </citation>
    <scope>NUCLEOTIDE SEQUENCE [LARGE SCALE GENOMIC DNA]</scope>
    <source>
        <strain evidence="9 10">DSM 43941</strain>
    </source>
</reference>
<dbReference type="PROSITE" id="PS50885">
    <property type="entry name" value="HAMP"/>
    <property type="match status" value="1"/>
</dbReference>
<dbReference type="PANTHER" id="PTHR32089:SF112">
    <property type="entry name" value="LYSOZYME-LIKE PROTEIN-RELATED"/>
    <property type="match status" value="1"/>
</dbReference>
<dbReference type="GO" id="GO:0016020">
    <property type="term" value="C:membrane"/>
    <property type="evidence" value="ECO:0007669"/>
    <property type="project" value="InterPro"/>
</dbReference>
<dbReference type="EMBL" id="LT629758">
    <property type="protein sequence ID" value="SDS97920.1"/>
    <property type="molecule type" value="Genomic_DNA"/>
</dbReference>
<dbReference type="InterPro" id="IPR003660">
    <property type="entry name" value="HAMP_dom"/>
</dbReference>
<name>A0A1H1WML7_9ACTN</name>
<feature type="domain" description="HAMP" evidence="8">
    <location>
        <begin position="223"/>
        <end position="277"/>
    </location>
</feature>
<dbReference type="PROSITE" id="PS50111">
    <property type="entry name" value="CHEMOTAXIS_TRANSDUC_2"/>
    <property type="match status" value="1"/>
</dbReference>
<dbReference type="STRING" id="113562.SAMN04489716_2152"/>
<gene>
    <name evidence="9" type="ORF">SAMN04489716_2152</name>
</gene>
<evidence type="ECO:0000259" key="7">
    <source>
        <dbReference type="PROSITE" id="PS50111"/>
    </source>
</evidence>
<sequence length="540" mass="54829">MGGVKSSPLGRVSGFRLTITVKVVVLVVVSLVLLAVLGVFAMTAASQLQDLADRQSALGAANTTLTDMDMQQSNAMIAVNRALLATTDPERVHADGLFTDAADKARADIAAITALNLPVEVGSALTALFGSYEQYLSAEQEAMTGAKAADPAGPDGKKIIAADDERAAAIMQQIADTRVVVNAEAEQASTDTADKAASVTTIVIVVLVVAVAVLGAVGAVLVRGIRRSLFGLRDRMSEIADGDGDLTARLDESVADETGDVAQAANRFIVRVQDLVMQMASAAATLDGSVQSLTSMTTQMAASATGTSEQAADVSTAADDVSRNVSTLSAGSEQMGASIREISVNASEAASVAGTAVGIAATARQTVNELSAASAEIDNVVKLITAIAEQTNLLALNATIEAARAGELGKGFAVVASEVKDLAQETAKATEDITGRVAAIQTGTIAAVDAIATIGDIVGRISDFSTTIASAVEEQTATTSEMARSVNDAATSANQIAANITGVARSADEISSAAGQAAQTTHAVAGVVTNLKTAVGRFRY</sequence>
<evidence type="ECO:0000256" key="4">
    <source>
        <dbReference type="ARBA" id="ARBA00029447"/>
    </source>
</evidence>
<feature type="transmembrane region" description="Helical" evidence="6">
    <location>
        <begin position="21"/>
        <end position="45"/>
    </location>
</feature>
<dbReference type="PANTHER" id="PTHR32089">
    <property type="entry name" value="METHYL-ACCEPTING CHEMOTAXIS PROTEIN MCPB"/>
    <property type="match status" value="1"/>
</dbReference>